<keyword evidence="3" id="KW-1185">Reference proteome</keyword>
<accession>A0ABU4ISU4</accession>
<dbReference type="Proteomes" id="UP001279860">
    <property type="component" value="Unassembled WGS sequence"/>
</dbReference>
<gene>
    <name evidence="2" type="ORF">SBX64_07930</name>
</gene>
<feature type="compositionally biased region" description="Polar residues" evidence="1">
    <location>
        <begin position="133"/>
        <end position="146"/>
    </location>
</feature>
<dbReference type="EMBL" id="JAWRCP010000001">
    <property type="protein sequence ID" value="MDW6092471.1"/>
    <property type="molecule type" value="Genomic_DNA"/>
</dbReference>
<comment type="caution">
    <text evidence="2">The sequence shown here is derived from an EMBL/GenBank/DDBJ whole genome shotgun (WGS) entry which is preliminary data.</text>
</comment>
<protein>
    <submittedName>
        <fullName evidence="2">Uncharacterized protein</fullName>
    </submittedName>
</protein>
<feature type="compositionally biased region" description="Polar residues" evidence="1">
    <location>
        <begin position="163"/>
        <end position="175"/>
    </location>
</feature>
<name>A0ABU4ISU4_9VIBR</name>
<reference evidence="2 3" key="1">
    <citation type="submission" date="2023-11" db="EMBL/GenBank/DDBJ databases">
        <title>Plant-associative lifestyle of Vibrio porteresiae and its evolutionary dynamics.</title>
        <authorList>
            <person name="Rameshkumar N."/>
            <person name="Kirti K."/>
        </authorList>
    </citation>
    <scope>NUCLEOTIDE SEQUENCE [LARGE SCALE GENOMIC DNA]</scope>
    <source>
        <strain evidence="2 3">MSSRF7</strain>
    </source>
</reference>
<feature type="region of interest" description="Disordered" evidence="1">
    <location>
        <begin position="133"/>
        <end position="175"/>
    </location>
</feature>
<proteinExistence type="predicted"/>
<dbReference type="RefSeq" id="WP_318584707.1">
    <property type="nucleotide sequence ID" value="NZ_JAWRCP010000001.1"/>
</dbReference>
<evidence type="ECO:0000256" key="1">
    <source>
        <dbReference type="SAM" id="MobiDB-lite"/>
    </source>
</evidence>
<organism evidence="2 3">
    <name type="scientific">Vibrio rhizosphaerae</name>
    <dbReference type="NCBI Taxonomy" id="398736"/>
    <lineage>
        <taxon>Bacteria</taxon>
        <taxon>Pseudomonadati</taxon>
        <taxon>Pseudomonadota</taxon>
        <taxon>Gammaproteobacteria</taxon>
        <taxon>Vibrionales</taxon>
        <taxon>Vibrionaceae</taxon>
        <taxon>Vibrio</taxon>
    </lineage>
</organism>
<evidence type="ECO:0000313" key="2">
    <source>
        <dbReference type="EMBL" id="MDW6092471.1"/>
    </source>
</evidence>
<evidence type="ECO:0000313" key="3">
    <source>
        <dbReference type="Proteomes" id="UP001279860"/>
    </source>
</evidence>
<sequence length="938" mass="100660">MNGADVAANEQLDISVGGDLNVASVQNRYSSTNHGGSVSGGVGLSGGDVGKGGAVSGFDHAGNLQGVNSGVNLSNGRSHSRETMLTRITSGGDANITVGGNTDIKGATIATVNEDGSDAGRLHLETGTLSYTDLSNTRDTSSRNAGVSSSVSIGPDKDGATQIDASRNSSRYQYTNQSGYHKSKTLATVGQGELRIEDTHNSDDTERLNRDVTSTTKDLYSVDRQQGNFDVTVDHRLLSETGRAQIKEDFKRNAITGTAIADAVTKKSVGLLSDDDSGVSSLREHVGQKQGFFTAAKTFVTSDDNQAYVETLNNPTATPAQKEAAYQALSASVAEQFGLNPAQVMTALVNTANGQPAKGAYVAGKVLINDAAHYRLEDIVNTIGHETQHYLDDAQSTGTHNDAYKANREEYADTMGEATEDYVGFNFANTGRGDFGGWNLQRGTNHSDLVRENTQTAAPLLRDPTIDYRQPNADERTAILALAGNDKRRQQELKEAACTLTHCSAEYAVGTEKYNEMKALEEAGASNPEAQEVLLKYSFLKVADNMNMATVVDKLFGYTDSYVRTDRYQAGMDQGTENSLKAFNEAYGTNITKEQFESGIGFLSGLATGFGAAKGGKYVGAATAEDAAAYKALKGIGEKANSVSSLSTEGKLVSAIDDVAEGRPITDPARLLPHKEDAAAYVNDNRASVVVSEADYVQYYVKTDKDGNPLRDSQGEYILKQNATIPKGKYITFTKDVEGLSNRETKNKLTIESVPGQQGYEQYDGTNVRIDFDIDTPDTVLDVPPKSDYLNDIGGPRALGGARQRVPNQTLPVNNPAVTKLDDRNAGGTTSQQVEIQQPVGSGTVLSGNDSESFVAKKANISTGRIEARNLEEQLAMEEVKSNPSGVTPPRMPKMSDTKNNLLHEDGWVKRTQNVNGVEIHYVENINTKEVIDFKFKD</sequence>